<dbReference type="InterPro" id="IPR050426">
    <property type="entry name" value="Glycosyltransferase_28"/>
</dbReference>
<dbReference type="InterPro" id="IPR010610">
    <property type="entry name" value="EryCIII-like_C"/>
</dbReference>
<dbReference type="EMBL" id="JAPJDO010000029">
    <property type="protein sequence ID" value="MCX2939919.1"/>
    <property type="molecule type" value="Genomic_DNA"/>
</dbReference>
<dbReference type="PANTHER" id="PTHR48050">
    <property type="entry name" value="STEROL 3-BETA-GLUCOSYLTRANSFERASE"/>
    <property type="match status" value="1"/>
</dbReference>
<reference evidence="2 3" key="1">
    <citation type="submission" date="2022-11" db="EMBL/GenBank/DDBJ databases">
        <title>Mycobacterium sp. nov.</title>
        <authorList>
            <person name="Papic B."/>
            <person name="Spicic S."/>
            <person name="Duvnjak S."/>
        </authorList>
    </citation>
    <scope>NUCLEOTIDE SEQUENCE [LARGE SCALE GENOMIC DNA]</scope>
    <source>
        <strain evidence="2 3">CVI_P4</strain>
    </source>
</reference>
<gene>
    <name evidence="2" type="ORF">ORI27_24785</name>
</gene>
<dbReference type="Pfam" id="PF06722">
    <property type="entry name" value="EryCIII-like_C"/>
    <property type="match status" value="1"/>
</dbReference>
<keyword evidence="3" id="KW-1185">Reference proteome</keyword>
<dbReference type="PANTHER" id="PTHR48050:SF13">
    <property type="entry name" value="STEROL 3-BETA-GLUCOSYLTRANSFERASE UGT80A2"/>
    <property type="match status" value="1"/>
</dbReference>
<evidence type="ECO:0000313" key="2">
    <source>
        <dbReference type="EMBL" id="MCX2939919.1"/>
    </source>
</evidence>
<name>A0ABT3SK61_9MYCO</name>
<organism evidence="2 3">
    <name type="scientific">Mycobacterium pinniadriaticum</name>
    <dbReference type="NCBI Taxonomy" id="2994102"/>
    <lineage>
        <taxon>Bacteria</taxon>
        <taxon>Bacillati</taxon>
        <taxon>Actinomycetota</taxon>
        <taxon>Actinomycetes</taxon>
        <taxon>Mycobacteriales</taxon>
        <taxon>Mycobacteriaceae</taxon>
        <taxon>Mycobacterium</taxon>
    </lineage>
</organism>
<dbReference type="Proteomes" id="UP001300745">
    <property type="component" value="Unassembled WGS sequence"/>
</dbReference>
<proteinExistence type="predicted"/>
<evidence type="ECO:0000313" key="3">
    <source>
        <dbReference type="Proteomes" id="UP001300745"/>
    </source>
</evidence>
<dbReference type="Gene3D" id="3.40.50.2000">
    <property type="entry name" value="Glycogen Phosphorylase B"/>
    <property type="match status" value="2"/>
</dbReference>
<dbReference type="RefSeq" id="WP_265999674.1">
    <property type="nucleotide sequence ID" value="NZ_JAPJDN010000029.1"/>
</dbReference>
<evidence type="ECO:0000259" key="1">
    <source>
        <dbReference type="Pfam" id="PF06722"/>
    </source>
</evidence>
<sequence length="410" mass="43547">MASILAYTSPALGHMLPISALLAELAHRGHRIHLRTLSSAVQIGTRLGFQASPIDPRIEAIELEDWRAGNPREALRLGVRAFGQRAHYEGEDLARAVADVNPDALVVDVNCWGALCAAEAGAVPWTCFTPYTPAVRSPGVPPFGLGLRPLPGLLGTARDAAIEALVTRSLERIMLPSINSVRDTIGQAPVGSMDEFLRRAPLMLVASGKPFQYPQTRWGPAVQMIGPCVLDPPSESVPDWLAAIDRPIVLVTTSSEKQDDAALVETAIAALAEDPVHVVATMPAGLAGQVAAGPHVSVCEFIPHGPVLERAVCAVTHGGMGATQKALSYGVPVCVVPFGRDQLEVARRVEVAQCGTRLPARRLSPQRLREKIRQAMTMSAGVRNVAAGFVKTGGVPHGADLVERELLGLR</sequence>
<dbReference type="InterPro" id="IPR002213">
    <property type="entry name" value="UDP_glucos_trans"/>
</dbReference>
<protein>
    <submittedName>
        <fullName evidence="2">Glycosyltransferase</fullName>
    </submittedName>
</protein>
<dbReference type="CDD" id="cd03784">
    <property type="entry name" value="GT1_Gtf-like"/>
    <property type="match status" value="1"/>
</dbReference>
<dbReference type="SUPFAM" id="SSF53756">
    <property type="entry name" value="UDP-Glycosyltransferase/glycogen phosphorylase"/>
    <property type="match status" value="1"/>
</dbReference>
<comment type="caution">
    <text evidence="2">The sequence shown here is derived from an EMBL/GenBank/DDBJ whole genome shotgun (WGS) entry which is preliminary data.</text>
</comment>
<feature type="domain" description="Erythromycin biosynthesis protein CIII-like C-terminal" evidence="1">
    <location>
        <begin position="270"/>
        <end position="377"/>
    </location>
</feature>
<accession>A0ABT3SK61</accession>